<dbReference type="InterPro" id="IPR008250">
    <property type="entry name" value="ATPase_P-typ_transduc_dom_A_sf"/>
</dbReference>
<feature type="coiled-coil region" evidence="24">
    <location>
        <begin position="80"/>
        <end position="121"/>
    </location>
</feature>
<dbReference type="VEuPathDB" id="FungiDB:BTJ68_06716"/>
<dbReference type="InterPro" id="IPR012929">
    <property type="entry name" value="Nucleoprot-TPR/MLP1-2_dom"/>
</dbReference>
<evidence type="ECO:0000256" key="18">
    <source>
        <dbReference type="ARBA" id="ARBA00023201"/>
    </source>
</evidence>
<feature type="region of interest" description="Disordered" evidence="25">
    <location>
        <begin position="1572"/>
        <end position="1593"/>
    </location>
</feature>
<feature type="coiled-coil region" evidence="24">
    <location>
        <begin position="1935"/>
        <end position="1984"/>
    </location>
</feature>
<dbReference type="InterPro" id="IPR006414">
    <property type="entry name" value="P-type_ATPase_IID"/>
</dbReference>
<feature type="transmembrane region" description="Helical" evidence="26">
    <location>
        <begin position="2311"/>
        <end position="2333"/>
    </location>
</feature>
<dbReference type="Pfam" id="PF07926">
    <property type="entry name" value="TPR_MLP1_2"/>
    <property type="match status" value="1"/>
</dbReference>
<keyword evidence="19" id="KW-0539">Nucleus</keyword>
<dbReference type="InterPro" id="IPR023298">
    <property type="entry name" value="ATPase_P-typ_TM_dom_sf"/>
</dbReference>
<evidence type="ECO:0000256" key="7">
    <source>
        <dbReference type="ARBA" id="ARBA00022692"/>
    </source>
</evidence>
<dbReference type="Pfam" id="PF25785">
    <property type="entry name" value="TPR"/>
    <property type="match status" value="1"/>
</dbReference>
<dbReference type="GO" id="GO:0005886">
    <property type="term" value="C:plasma membrane"/>
    <property type="evidence" value="ECO:0007669"/>
    <property type="project" value="UniProtKB-ARBA"/>
</dbReference>
<dbReference type="PANTHER" id="PTHR18898:SF2">
    <property type="entry name" value="NUCLEOPROTEIN TPR"/>
    <property type="match status" value="1"/>
</dbReference>
<dbReference type="SUPFAM" id="SSF81653">
    <property type="entry name" value="Calcium ATPase, transduction domain A"/>
    <property type="match status" value="1"/>
</dbReference>
<feature type="transmembrane region" description="Helical" evidence="26">
    <location>
        <begin position="2860"/>
        <end position="2878"/>
    </location>
</feature>
<evidence type="ECO:0000256" key="5">
    <source>
        <dbReference type="ARBA" id="ARBA00022538"/>
    </source>
</evidence>
<evidence type="ECO:0000256" key="2">
    <source>
        <dbReference type="ARBA" id="ARBA00004123"/>
    </source>
</evidence>
<feature type="region of interest" description="Disordered" evidence="25">
    <location>
        <begin position="1067"/>
        <end position="1132"/>
    </location>
</feature>
<keyword evidence="7 26" id="KW-0812">Transmembrane</keyword>
<comment type="similarity">
    <text evidence="20">Belongs to the cation transport ATPase (P-type) (TC 3.A.3) family. Type IID subfamily.</text>
</comment>
<proteinExistence type="inferred from homology"/>
<dbReference type="InterPro" id="IPR018303">
    <property type="entry name" value="ATPase_P-typ_P_site"/>
</dbReference>
<keyword evidence="9" id="KW-0067">ATP-binding</keyword>
<dbReference type="SFLD" id="SFLDG00002">
    <property type="entry name" value="C1.7:_P-type_atpase_like"/>
    <property type="match status" value="1"/>
</dbReference>
<feature type="region of interest" description="Disordered" evidence="25">
    <location>
        <begin position="952"/>
        <end position="987"/>
    </location>
</feature>
<dbReference type="SUPFAM" id="SSF81660">
    <property type="entry name" value="Metal cation-transporting ATPase, ATP-binding domain N"/>
    <property type="match status" value="1"/>
</dbReference>
<evidence type="ECO:0000259" key="27">
    <source>
        <dbReference type="SMART" id="SM00831"/>
    </source>
</evidence>
<feature type="region of interest" description="Disordered" evidence="25">
    <location>
        <begin position="2007"/>
        <end position="2036"/>
    </location>
</feature>
<gene>
    <name evidence="28" type="ORF">BTJ68_06716</name>
</gene>
<feature type="transmembrane region" description="Helical" evidence="26">
    <location>
        <begin position="2814"/>
        <end position="2831"/>
    </location>
</feature>
<keyword evidence="29" id="KW-1185">Reference proteome</keyword>
<keyword evidence="17 26" id="KW-0472">Membrane</keyword>
<dbReference type="SUPFAM" id="SSF81665">
    <property type="entry name" value="Calcium ATPase, transmembrane domain M"/>
    <property type="match status" value="1"/>
</dbReference>
<dbReference type="InterPro" id="IPR001757">
    <property type="entry name" value="P_typ_ATPase"/>
</dbReference>
<dbReference type="Gene3D" id="2.70.150.10">
    <property type="entry name" value="Calcium-transporting ATPase, cytoplasmic transduction domain A"/>
    <property type="match status" value="1"/>
</dbReference>
<dbReference type="GO" id="GO:0005643">
    <property type="term" value="C:nuclear pore"/>
    <property type="evidence" value="ECO:0007669"/>
    <property type="project" value="TreeGrafter"/>
</dbReference>
<dbReference type="PRINTS" id="PR00120">
    <property type="entry name" value="HATPASE"/>
</dbReference>
<dbReference type="InterPro" id="IPR059000">
    <property type="entry name" value="ATPase_P-type_domA"/>
</dbReference>
<evidence type="ECO:0000313" key="28">
    <source>
        <dbReference type="EMBL" id="OTA34219.1"/>
    </source>
</evidence>
<evidence type="ECO:0000256" key="1">
    <source>
        <dbReference type="ARBA" id="ARBA00001946"/>
    </source>
</evidence>
<dbReference type="FunFam" id="1.20.1110.10:FF:000015">
    <property type="entry name" value="Sodium ion P-type ATPase"/>
    <property type="match status" value="1"/>
</dbReference>
<feature type="compositionally biased region" description="Basic and acidic residues" evidence="25">
    <location>
        <begin position="1738"/>
        <end position="1750"/>
    </location>
</feature>
<feature type="transmembrane region" description="Helical" evidence="26">
    <location>
        <begin position="2952"/>
        <end position="2973"/>
    </location>
</feature>
<evidence type="ECO:0000256" key="8">
    <source>
        <dbReference type="ARBA" id="ARBA00022741"/>
    </source>
</evidence>
<dbReference type="PRINTS" id="PR00119">
    <property type="entry name" value="CATATPASE"/>
</dbReference>
<comment type="subcellular location">
    <subcellularLocation>
        <location evidence="3">Endomembrane system</location>
        <topology evidence="3">Multi-pass membrane protein</topology>
    </subcellularLocation>
    <subcellularLocation>
        <location evidence="2">Nucleus</location>
    </subcellularLocation>
</comment>
<feature type="coiled-coil region" evidence="24">
    <location>
        <begin position="422"/>
        <end position="498"/>
    </location>
</feature>
<comment type="cofactor">
    <cofactor evidence="1">
        <name>Mg(2+)</name>
        <dbReference type="ChEBI" id="CHEBI:18420"/>
    </cofactor>
</comment>
<evidence type="ECO:0000256" key="26">
    <source>
        <dbReference type="SAM" id="Phobius"/>
    </source>
</evidence>
<evidence type="ECO:0000256" key="12">
    <source>
        <dbReference type="ARBA" id="ARBA00022967"/>
    </source>
</evidence>
<feature type="compositionally biased region" description="Basic and acidic residues" evidence="25">
    <location>
        <begin position="1810"/>
        <end position="1826"/>
    </location>
</feature>
<dbReference type="Proteomes" id="UP000194280">
    <property type="component" value="Unassembled WGS sequence"/>
</dbReference>
<dbReference type="Pfam" id="PF00690">
    <property type="entry name" value="Cation_ATPase_N"/>
    <property type="match status" value="1"/>
</dbReference>
<comment type="catalytic activity">
    <reaction evidence="22">
        <text>K(+)(in) + ATP + H2O = K(+)(out) + ADP + phosphate + H(+)</text>
        <dbReference type="Rhea" id="RHEA:75815"/>
        <dbReference type="ChEBI" id="CHEBI:15377"/>
        <dbReference type="ChEBI" id="CHEBI:15378"/>
        <dbReference type="ChEBI" id="CHEBI:29103"/>
        <dbReference type="ChEBI" id="CHEBI:30616"/>
        <dbReference type="ChEBI" id="CHEBI:43474"/>
        <dbReference type="ChEBI" id="CHEBI:456216"/>
    </reaction>
</comment>
<comment type="caution">
    <text evidence="28">The sequence shown here is derived from an EMBL/GenBank/DDBJ whole genome shotgun (WGS) entry which is preliminary data.</text>
</comment>
<evidence type="ECO:0000313" key="29">
    <source>
        <dbReference type="Proteomes" id="UP000194280"/>
    </source>
</evidence>
<evidence type="ECO:0000256" key="10">
    <source>
        <dbReference type="ARBA" id="ARBA00022842"/>
    </source>
</evidence>
<evidence type="ECO:0000256" key="23">
    <source>
        <dbReference type="ARBA" id="ARBA00049499"/>
    </source>
</evidence>
<keyword evidence="6" id="KW-0597">Phosphoprotein</keyword>
<keyword evidence="10" id="KW-0460">Magnesium</keyword>
<dbReference type="InterPro" id="IPR006068">
    <property type="entry name" value="ATPase_P-typ_cation-transptr_C"/>
</dbReference>
<evidence type="ECO:0000256" key="15">
    <source>
        <dbReference type="ARBA" id="ARBA00023054"/>
    </source>
</evidence>
<keyword evidence="13 26" id="KW-1133">Transmembrane helix</keyword>
<keyword evidence="16" id="KW-0406">Ion transport</keyword>
<dbReference type="InterPro" id="IPR036412">
    <property type="entry name" value="HAD-like_sf"/>
</dbReference>
<sequence length="3037" mass="339233">MRTRAQAADPTALDLPYLSTTFEVAEPDLQILLDAPTAELVKDFLTSLTSKGQEYDSLKAEKLKVDVELENTVRTSETKVRAQKAQVTKHAKEIEELRTSLSEAESAKENLASKLEQLRSSSSGSTAETSALRQRIETLEASNRDALALVESKSTEKDRLATELSEQHTKLLSLRREVSSLEEKNQSLENAASSQKFKEQSLQQEIDLLKRNNEWHSNELQTRTQEHAKFRKERNARIASLQRELEDSNASVETLKRTEATLRQRLEELQGKTDESFAKIASLQEEATRKEQDFRTELDSTKRLAELQAQSASTHKARLQEVQGQVDQIKDDAAEEIGRLQAEIETERSDKEASEAKVAELELQVEKLEQSVSRSRAGTPMRNGAGLDPSTPTRGGSPSGALPGSMRKSVNGLSFTQLYSNYMETKQELDSEKRRSAKLTEHLDELVTAVESRSPEILELKADQERLEQQVLEFSGMLDDANQNHQTAVKESQHWQNEAAASSREGELLRQQLRDLSAQIKMLLVEIQSREQGLGEMSAQERLELERAARGELTGGAEHDSSMTDTDRFINERLVIFHSVADLQNKNEQMLRLTRVLGERLEGDEAQEKERQTAAFANENEELRQKVQRLEDELQATVTQIDSYMKERDMFRRMLQHRGQLAPDADIQSMFGQSMGPPATPQRNGQSGLEPPTPRSKDVEDLNKLLKEQQSFFDQFRNESSTDRRMLKEQVDALAREKSNLQADVTRAQSQLQLAAERYEMLNSNFAALRNENSELAKRSQMMHENAAKQDLRTQQVAEELVEARSMADSLRNENANAKAEKDFWKRIEARLTEDNKNLMDERSRLNKLVTDLQNLQNERELAESETRRRLQTRTESIEAELNEIKKKLEHEVDESRKASLRREYEEGQSRTRIDDLVKSLGNVREELVAAKTVRDELKGRVEEMRIELRSAEEKVSALQPRPTPRAPAPQPEDNEQAVGEEAAELPTEQRLALEISELKRDLELARNELEAARQQVEQYRSIAQSTEEELANFNQTSEQYKEETDRLVAEKDAKIADMEQRIQDLHSELSSTSTEMSELRTKSEEASRVLDEQKAGFESELARLRDDVERHSEEKKMYQGDMKAQAEIAQQAQQSYEDELLKHAEAARSLQSVRKDYNDLRTEVAGIRAEAEAAKQSLAQGEESWEEQKDRFEKEIEDLGRKREELGRQNGVLHQQMESFSTELAALRTGRQHVPPAGNEGGEAGPPSKSSDGNLQEVIRFLRREKEIVDVQYELSIQESKRLQQQLDYTNGQFEDVRQKLADERRHSQEKTAAEGSTSKLMQTISELNLFREANTTLREEARVARVKLEENLKEVERLYAEIDPLKARVSELEGDLESKDGEMKLLQDDRDHWRERTNNVISKYGRADPEEIEGYKTKITELEGEKEKLLAEVAPLKEQVEQAQAKSDEAVEAERTQWQERIDRFKEQAKNQNRKQNGRIGELQAEVKQATEMRDQKEAELQQAMKELEEVKAKQTGGGEDGEVQESGEEHAALHARIAEAEKNAAEHAQRVEELGGEITAAQTRIKELEQQLEASQQTGEQAAAVTEGSTDQTALVNELQSKIAQLESQISELQQQLEAAQQQQTATEGQTSNTADFEARISELQQQLESAQQQQTGADQSAQVVELESKISDLEQKLETALAQSNDDDQSGNLKEVVTELETKVSELQTKLEESVEQKDAALAKAATTSEDSTGAEHPEVTRVREEKDKYIQQMEEQHALALQQKDEQCERKLQQQRENLRRQLAENKAKYQEEGKQELITQHSTEMQKVKEEHEEEVKKMKEAHAAEVEKLHKAGNAAVEDAAEAMSPVKTEKKVETGDAPAINLSDLTDEQVQVALHDIKESQVLQLLKTNEKAKTVLRRNIATGIEKGVAQKDEEIAKLKEAQGSAASAGDEDKVKELSEKLEAAQAEKEKAVQTAIENAEKKAKVQISQRDIANAKLNYVKKAATDTPEKPVKEVWEVAQTQKPPPKPTQSVGETRLNNPNKNHPHLHHDPAEVHTLAHTLASGQVAEQLETNVERGLTTQEATDRLRQYGHNKLETSGGVSWWRILLRQVSNSLTFVLAIAMILSFVTLDFIEGGVIAAVICLNIVVGFVQDFRAEQTIQSLLAMAAPVCRVIRDNGTSITINADELVPGDVVVLAVGDIVPTDVRLTSTINFATDEALLTGESKPCTKDAEASLEDMDSPIGDRINMAYSSTNVTRGRAVGIAVSTGMNTEIGKIAELLKDKDATTEKEGFWLLRAGRKILFNVKSALGLIGTPLQVKLSWFALLLFALAILLAIIVFSANAWDVDDETLIYGICTAVAVIPESLIAVLTIVIAVGSKAMAKSNVIVRKMGALEAIGGVTNICSDKTGTLTQGKMLARKAFLPNGEHMVVQNETGPFDPTSGEIASQGVTLTEQSASQNQQMRDFFHTISLCNLATVTPPSTQGGDATAAWTATGEPTEIALQVMAMRIAYGKQQVLDREGLSLITEHSFDSSIKRMSVIYQSHDEKHLEVFTKGATEVLLPLTHVPVSPRQAILEQADSMASQGLRVLCLARRQLPITARDSVDDRASIEQQLTFAGLVGLYDPPRLESADAIRQCQAAGITVHMLTGDHLKTATTIAQEIGILGPHVYGSMTSSSVMVAQDFDKFTDEAIDDMKTLPLVLARCSPSTKLRMLHALHRRGKYCVMTGDGTNDSPALKGADVGVAMGMNGSDVSKEAADMVLTDDNFASIVSAIREGRRLFDNIQKFLLHLLTSNISQIILLLVGLAFQDRRGISVFPLSPIEILWANLITSSFLAIGLGLEEASADVMLRPPHSLSTGVFTTELIVDKFIYGGITGILSLVCYIIVIEGVGNGDLGHDCNESYNETCDLAFKARGTAYAIMTVQITLMALEAKHLTLGLFNMHSEGNAFTGFFRTLYKNKFLFWSSVVGIITPFPAVFIPVVNKTVFRHLPLTWEWALVFGSSILFVVLVEAWKAAKRVKRSRAERKRQVVNTEKQVEKSEESSIV</sequence>
<dbReference type="InterPro" id="IPR023214">
    <property type="entry name" value="HAD_sf"/>
</dbReference>
<feature type="transmembrane region" description="Helical" evidence="26">
    <location>
        <begin position="2909"/>
        <end position="2931"/>
    </location>
</feature>
<feature type="region of interest" description="Disordered" evidence="25">
    <location>
        <begin position="1619"/>
        <end position="1666"/>
    </location>
</feature>
<evidence type="ECO:0000256" key="17">
    <source>
        <dbReference type="ARBA" id="ARBA00023136"/>
    </source>
</evidence>
<feature type="region of interest" description="Disordered" evidence="25">
    <location>
        <begin position="369"/>
        <end position="408"/>
    </location>
</feature>
<dbReference type="InParanoid" id="A0A1Z5TDV9"/>
<dbReference type="InterPro" id="IPR057974">
    <property type="entry name" value="NUA/TPR/MLP1-2-like_dom"/>
</dbReference>
<dbReference type="Gene3D" id="1.20.1110.10">
    <property type="entry name" value="Calcium-transporting ATPase, transmembrane domain"/>
    <property type="match status" value="1"/>
</dbReference>
<dbReference type="GO" id="GO:0006606">
    <property type="term" value="P:protein import into nucleus"/>
    <property type="evidence" value="ECO:0007669"/>
    <property type="project" value="InterPro"/>
</dbReference>
<dbReference type="PROSITE" id="PS00154">
    <property type="entry name" value="ATPASE_E1_E2"/>
    <property type="match status" value="1"/>
</dbReference>
<feature type="region of interest" description="Disordered" evidence="25">
    <location>
        <begin position="1712"/>
        <end position="1750"/>
    </location>
</feature>
<dbReference type="SMART" id="SM00831">
    <property type="entry name" value="Cation_ATPase_N"/>
    <property type="match status" value="1"/>
</dbReference>
<keyword evidence="14" id="KW-0915">Sodium</keyword>
<dbReference type="SUPFAM" id="SSF56784">
    <property type="entry name" value="HAD-like"/>
    <property type="match status" value="1"/>
</dbReference>
<dbReference type="GO" id="GO:0017056">
    <property type="term" value="F:structural constituent of nuclear pore"/>
    <property type="evidence" value="ECO:0007669"/>
    <property type="project" value="TreeGrafter"/>
</dbReference>
<comment type="catalytic activity">
    <reaction evidence="23">
        <text>Na(+)(in) + ATP + H2O = Na(+)(out) + ADP + phosphate + H(+)</text>
        <dbReference type="Rhea" id="RHEA:14633"/>
        <dbReference type="ChEBI" id="CHEBI:15377"/>
        <dbReference type="ChEBI" id="CHEBI:15378"/>
        <dbReference type="ChEBI" id="CHEBI:29101"/>
        <dbReference type="ChEBI" id="CHEBI:30616"/>
        <dbReference type="ChEBI" id="CHEBI:43474"/>
        <dbReference type="ChEBI" id="CHEBI:456216"/>
        <dbReference type="EC" id="7.2.2.3"/>
    </reaction>
    <physiologicalReaction direction="left-to-right" evidence="23">
        <dbReference type="Rhea" id="RHEA:14634"/>
    </physiologicalReaction>
</comment>
<evidence type="ECO:0000256" key="9">
    <source>
        <dbReference type="ARBA" id="ARBA00022840"/>
    </source>
</evidence>
<evidence type="ECO:0000256" key="20">
    <source>
        <dbReference type="ARBA" id="ARBA00035017"/>
    </source>
</evidence>
<feature type="transmembrane region" description="Helical" evidence="26">
    <location>
        <begin position="2985"/>
        <end position="3004"/>
    </location>
</feature>
<feature type="coiled-coil region" evidence="24">
    <location>
        <begin position="724"/>
        <end position="899"/>
    </location>
</feature>
<keyword evidence="18" id="KW-0739">Sodium transport</keyword>
<dbReference type="InterPro" id="IPR057577">
    <property type="entry name" value="Nucleoprot-TPR/MLP1_dom"/>
</dbReference>
<dbReference type="Pfam" id="PF00122">
    <property type="entry name" value="E1-E2_ATPase"/>
    <property type="match status" value="1"/>
</dbReference>
<feature type="compositionally biased region" description="Basic and acidic residues" evidence="25">
    <location>
        <begin position="1784"/>
        <end position="1801"/>
    </location>
</feature>
<feature type="compositionally biased region" description="Pro residues" evidence="25">
    <location>
        <begin position="962"/>
        <end position="971"/>
    </location>
</feature>
<feature type="region of interest" description="Disordered" evidence="25">
    <location>
        <begin position="1468"/>
        <end position="1538"/>
    </location>
</feature>
<dbReference type="EC" id="7.2.2.3" evidence="21"/>
<reference evidence="28 29" key="1">
    <citation type="submission" date="2017-01" db="EMBL/GenBank/DDBJ databases">
        <title>The recent genome duplication of the halophilic yeast Hortaea werneckii: insights from long-read sequencing.</title>
        <authorList>
            <person name="Sinha S."/>
            <person name="Flibotte S."/>
            <person name="Neira M."/>
            <person name="Lenassi M."/>
            <person name="Gostincar C."/>
            <person name="Stajich J.E."/>
            <person name="Nislow C.E."/>
        </authorList>
    </citation>
    <scope>NUCLEOTIDE SEQUENCE [LARGE SCALE GENOMIC DNA]</scope>
    <source>
        <strain evidence="28 29">EXF-2000</strain>
    </source>
</reference>
<dbReference type="Pfam" id="PF25481">
    <property type="entry name" value="Nucleoprot-TPR"/>
    <property type="match status" value="1"/>
</dbReference>
<evidence type="ECO:0000256" key="16">
    <source>
        <dbReference type="ARBA" id="ARBA00023065"/>
    </source>
</evidence>
<dbReference type="EMBL" id="MUNK01000062">
    <property type="protein sequence ID" value="OTA34219.1"/>
    <property type="molecule type" value="Genomic_DNA"/>
</dbReference>
<protein>
    <recommendedName>
        <fullName evidence="21">P-type Na(+) transporter</fullName>
        <ecNumber evidence="21">7.2.2.3</ecNumber>
    </recommendedName>
</protein>
<dbReference type="Pfam" id="PF00689">
    <property type="entry name" value="Cation_ATPase_C"/>
    <property type="match status" value="1"/>
</dbReference>
<evidence type="ECO:0000256" key="19">
    <source>
        <dbReference type="ARBA" id="ARBA00023242"/>
    </source>
</evidence>
<feature type="region of interest" description="Disordered" evidence="25">
    <location>
        <begin position="1784"/>
        <end position="1826"/>
    </location>
</feature>
<feature type="transmembrane region" description="Helical" evidence="26">
    <location>
        <begin position="2777"/>
        <end position="2798"/>
    </location>
</feature>
<evidence type="ECO:0000256" key="25">
    <source>
        <dbReference type="SAM" id="MobiDB-lite"/>
    </source>
</evidence>
<dbReference type="STRING" id="1157616.A0A1Z5TDV9"/>
<organism evidence="28 29">
    <name type="scientific">Hortaea werneckii EXF-2000</name>
    <dbReference type="NCBI Taxonomy" id="1157616"/>
    <lineage>
        <taxon>Eukaryota</taxon>
        <taxon>Fungi</taxon>
        <taxon>Dikarya</taxon>
        <taxon>Ascomycota</taxon>
        <taxon>Pezizomycotina</taxon>
        <taxon>Dothideomycetes</taxon>
        <taxon>Dothideomycetidae</taxon>
        <taxon>Mycosphaerellales</taxon>
        <taxon>Teratosphaeriaceae</taxon>
        <taxon>Hortaea</taxon>
    </lineage>
</organism>
<keyword evidence="12" id="KW-1278">Translocase</keyword>
<feature type="transmembrane region" description="Helical" evidence="26">
    <location>
        <begin position="2103"/>
        <end position="2136"/>
    </location>
</feature>
<evidence type="ECO:0000256" key="24">
    <source>
        <dbReference type="SAM" id="Coils"/>
    </source>
</evidence>
<dbReference type="GO" id="GO:0006406">
    <property type="term" value="P:mRNA export from nucleus"/>
    <property type="evidence" value="ECO:0007669"/>
    <property type="project" value="TreeGrafter"/>
</dbReference>
<dbReference type="FunFam" id="3.40.50.1000:FF:000193">
    <property type="entry name" value="Plasma membrane calcium-transporting ATPase 2"/>
    <property type="match status" value="1"/>
</dbReference>
<dbReference type="Gene3D" id="3.40.50.1000">
    <property type="entry name" value="HAD superfamily/HAD-like"/>
    <property type="match status" value="1"/>
</dbReference>
<dbReference type="Gene3D" id="1.10.287.1490">
    <property type="match status" value="1"/>
</dbReference>
<dbReference type="PANTHER" id="PTHR18898">
    <property type="entry name" value="NUCLEOPROTEIN TPR-RELATED"/>
    <property type="match status" value="1"/>
</dbReference>
<keyword evidence="15 24" id="KW-0175">Coiled coil</keyword>
<feature type="compositionally biased region" description="Basic and acidic residues" evidence="25">
    <location>
        <begin position="1712"/>
        <end position="1725"/>
    </location>
</feature>
<feature type="compositionally biased region" description="Basic and acidic residues" evidence="25">
    <location>
        <begin position="1078"/>
        <end position="1119"/>
    </location>
</feature>
<dbReference type="NCBIfam" id="TIGR01494">
    <property type="entry name" value="ATPase_P-type"/>
    <property type="match status" value="2"/>
</dbReference>
<dbReference type="Gene3D" id="1.20.5.340">
    <property type="match status" value="1"/>
</dbReference>
<dbReference type="Gene3D" id="3.40.1110.10">
    <property type="entry name" value="Calcium-transporting ATPase, cytoplasmic domain N"/>
    <property type="match status" value="1"/>
</dbReference>
<feature type="compositionally biased region" description="Low complexity" evidence="25">
    <location>
        <begin position="1619"/>
        <end position="1635"/>
    </location>
</feature>
<dbReference type="GO" id="GO:0008554">
    <property type="term" value="F:P-type sodium transporter activity"/>
    <property type="evidence" value="ECO:0007669"/>
    <property type="project" value="UniProtKB-EC"/>
</dbReference>
<dbReference type="GO" id="GO:0016887">
    <property type="term" value="F:ATP hydrolysis activity"/>
    <property type="evidence" value="ECO:0007669"/>
    <property type="project" value="InterPro"/>
</dbReference>
<feature type="compositionally biased region" description="Low complexity" evidence="25">
    <location>
        <begin position="1645"/>
        <end position="1666"/>
    </location>
</feature>
<feature type="region of interest" description="Disordered" evidence="25">
    <location>
        <begin position="668"/>
        <end position="698"/>
    </location>
</feature>
<evidence type="ECO:0000256" key="3">
    <source>
        <dbReference type="ARBA" id="ARBA00004127"/>
    </source>
</evidence>
<evidence type="ECO:0000256" key="22">
    <source>
        <dbReference type="ARBA" id="ARBA00048599"/>
    </source>
</evidence>
<accession>A0A1Z5TDV9</accession>
<dbReference type="NCBIfam" id="TIGR01523">
    <property type="entry name" value="ATPase-IID_K-Na"/>
    <property type="match status" value="1"/>
</dbReference>
<dbReference type="InterPro" id="IPR044492">
    <property type="entry name" value="P_typ_ATPase_HD_dom"/>
</dbReference>
<dbReference type="Pfam" id="PF13246">
    <property type="entry name" value="Cation_ATPase"/>
    <property type="match status" value="1"/>
</dbReference>
<feature type="domain" description="Cation-transporting P-type ATPase N-terminal" evidence="27">
    <location>
        <begin position="2045"/>
        <end position="2119"/>
    </location>
</feature>
<evidence type="ECO:0000256" key="4">
    <source>
        <dbReference type="ARBA" id="ARBA00022448"/>
    </source>
</evidence>
<evidence type="ECO:0000256" key="21">
    <source>
        <dbReference type="ARBA" id="ARBA00035029"/>
    </source>
</evidence>
<feature type="transmembrane region" description="Helical" evidence="26">
    <location>
        <begin position="2339"/>
        <end position="2365"/>
    </location>
</feature>
<evidence type="ECO:0000256" key="6">
    <source>
        <dbReference type="ARBA" id="ARBA00022553"/>
    </source>
</evidence>
<evidence type="ECO:0000256" key="11">
    <source>
        <dbReference type="ARBA" id="ARBA00022958"/>
    </source>
</evidence>
<feature type="coiled-coil region" evidence="24">
    <location>
        <begin position="164"/>
        <end position="286"/>
    </location>
</feature>
<name>A0A1Z5TDV9_HORWE</name>
<feature type="region of interest" description="Disordered" evidence="25">
    <location>
        <begin position="1233"/>
        <end position="1254"/>
    </location>
</feature>
<keyword evidence="8" id="KW-0547">Nucleotide-binding</keyword>
<feature type="coiled-coil region" evidence="24">
    <location>
        <begin position="606"/>
        <end position="647"/>
    </location>
</feature>
<keyword evidence="11" id="KW-0630">Potassium</keyword>
<dbReference type="SFLD" id="SFLDS00003">
    <property type="entry name" value="Haloacid_Dehalogenase"/>
    <property type="match status" value="1"/>
</dbReference>
<evidence type="ECO:0000256" key="13">
    <source>
        <dbReference type="ARBA" id="ARBA00022989"/>
    </source>
</evidence>
<keyword evidence="4" id="KW-0813">Transport</keyword>
<dbReference type="FunFam" id="2.70.150.10:FF:000160">
    <property type="entry name" value="Sarcoplasmic/endoplasmic reticulum calcium ATPase 1"/>
    <property type="match status" value="1"/>
</dbReference>
<evidence type="ECO:0000256" key="14">
    <source>
        <dbReference type="ARBA" id="ARBA00023053"/>
    </source>
</evidence>
<dbReference type="InterPro" id="IPR004014">
    <property type="entry name" value="ATPase_P-typ_cation-transptr_N"/>
</dbReference>
<dbReference type="SFLD" id="SFLDF00027">
    <property type="entry name" value="p-type_atpase"/>
    <property type="match status" value="1"/>
</dbReference>
<dbReference type="GO" id="GO:0005524">
    <property type="term" value="F:ATP binding"/>
    <property type="evidence" value="ECO:0007669"/>
    <property type="project" value="UniProtKB-KW"/>
</dbReference>
<dbReference type="FunCoup" id="A0A1Z5TDV9">
    <property type="interactions" value="2198"/>
</dbReference>
<feature type="compositionally biased region" description="Basic and acidic residues" evidence="25">
    <location>
        <begin position="1491"/>
        <end position="1515"/>
    </location>
</feature>
<keyword evidence="5" id="KW-0633">Potassium transport</keyword>
<dbReference type="InterPro" id="IPR023299">
    <property type="entry name" value="ATPase_P-typ_cyto_dom_N"/>
</dbReference>